<dbReference type="GO" id="GO:0031012">
    <property type="term" value="C:extracellular matrix"/>
    <property type="evidence" value="ECO:0007669"/>
    <property type="project" value="TreeGrafter"/>
</dbReference>
<gene>
    <name evidence="3" type="ORF">AMK59_6605</name>
</gene>
<dbReference type="InterPro" id="IPR005199">
    <property type="entry name" value="Glyco_hydro_79"/>
</dbReference>
<organism evidence="3 4">
    <name type="scientific">Oryctes borbonicus</name>
    <dbReference type="NCBI Taxonomy" id="1629725"/>
    <lineage>
        <taxon>Eukaryota</taxon>
        <taxon>Metazoa</taxon>
        <taxon>Ecdysozoa</taxon>
        <taxon>Arthropoda</taxon>
        <taxon>Hexapoda</taxon>
        <taxon>Insecta</taxon>
        <taxon>Pterygota</taxon>
        <taxon>Neoptera</taxon>
        <taxon>Endopterygota</taxon>
        <taxon>Coleoptera</taxon>
        <taxon>Polyphaga</taxon>
        <taxon>Scarabaeiformia</taxon>
        <taxon>Scarabaeidae</taxon>
        <taxon>Dynastinae</taxon>
        <taxon>Oryctes</taxon>
    </lineage>
</organism>
<name>A0A0T6ATI2_9SCAR</name>
<keyword evidence="2" id="KW-0472">Membrane</keyword>
<dbReference type="OrthoDB" id="6763346at2759"/>
<dbReference type="AlphaFoldDB" id="A0A0T6ATI2"/>
<dbReference type="EMBL" id="LJIG01022854">
    <property type="protein sequence ID" value="KRT78377.1"/>
    <property type="molecule type" value="Genomic_DNA"/>
</dbReference>
<dbReference type="Pfam" id="PF03662">
    <property type="entry name" value="Glyco_hydro_79n"/>
    <property type="match status" value="1"/>
</dbReference>
<comment type="caution">
    <text evidence="3">The sequence shown here is derived from an EMBL/GenBank/DDBJ whole genome shotgun (WGS) entry which is preliminary data.</text>
</comment>
<evidence type="ECO:0000313" key="4">
    <source>
        <dbReference type="Proteomes" id="UP000051574"/>
    </source>
</evidence>
<protein>
    <recommendedName>
        <fullName evidence="5">Glycoside hydrolase</fullName>
    </recommendedName>
</protein>
<proteinExistence type="inferred from homology"/>
<evidence type="ECO:0000256" key="1">
    <source>
        <dbReference type="ARBA" id="ARBA00009800"/>
    </source>
</evidence>
<evidence type="ECO:0008006" key="5">
    <source>
        <dbReference type="Google" id="ProtNLM"/>
    </source>
</evidence>
<dbReference type="PANTHER" id="PTHR46145">
    <property type="entry name" value="HEPARANASE"/>
    <property type="match status" value="1"/>
</dbReference>
<evidence type="ECO:0000256" key="2">
    <source>
        <dbReference type="SAM" id="Phobius"/>
    </source>
</evidence>
<evidence type="ECO:0000313" key="3">
    <source>
        <dbReference type="EMBL" id="KRT78377.1"/>
    </source>
</evidence>
<dbReference type="PANTHER" id="PTHR46145:SF4">
    <property type="entry name" value="HEPARANASE"/>
    <property type="match status" value="1"/>
</dbReference>
<reference evidence="3 4" key="1">
    <citation type="submission" date="2015-09" db="EMBL/GenBank/DDBJ databases">
        <title>Draft genome of the scarab beetle Oryctes borbonicus.</title>
        <authorList>
            <person name="Meyer J.M."/>
            <person name="Markov G.V."/>
            <person name="Baskaran P."/>
            <person name="Herrmann M."/>
            <person name="Sommer R.J."/>
            <person name="Roedelsperger C."/>
        </authorList>
    </citation>
    <scope>NUCLEOTIDE SEQUENCE [LARGE SCALE GENOMIC DNA]</scope>
    <source>
        <strain evidence="3">OB123</strain>
        <tissue evidence="3">Whole animal</tissue>
    </source>
</reference>
<keyword evidence="2" id="KW-0812">Transmembrane</keyword>
<dbReference type="Proteomes" id="UP000051574">
    <property type="component" value="Unassembled WGS sequence"/>
</dbReference>
<feature type="transmembrane region" description="Helical" evidence="2">
    <location>
        <begin position="12"/>
        <end position="34"/>
    </location>
</feature>
<accession>A0A0T6ATI2</accession>
<dbReference type="GO" id="GO:0005615">
    <property type="term" value="C:extracellular space"/>
    <property type="evidence" value="ECO:0007669"/>
    <property type="project" value="TreeGrafter"/>
</dbReference>
<sequence length="335" mass="37997">MIASATNTCKLQFLKIIAVMVVIGILLSIATVSLRPIPKPVHILLIQPNPSIVYATNTKFLSVALDSSMIADGFSKFDMRSQRLRNMIKNLSPGYLRIGGTMADRIIFAISDMHSEKYFINEQDGSDCAYEEIQCSLESRPNSTLSAKEWLELYDLASTTGFTILFDLNVLLRKADGTWDYENAEKLIEFSNDKNMDVIWQLGNEPNSFQHVFNTSVNASQLAQDFMTLRRILSKYPMYTNALLVGPDVTRPRPDDTESFSYLKEFLSAGGGHVVNAITFHQYYFNGRTVVNTDFLNPKNYDILTAQIDMVKGLVSYYETDKKPIWLSMSHTRER</sequence>
<keyword evidence="4" id="KW-1185">Reference proteome</keyword>
<dbReference type="GO" id="GO:0016020">
    <property type="term" value="C:membrane"/>
    <property type="evidence" value="ECO:0007669"/>
    <property type="project" value="InterPro"/>
</dbReference>
<dbReference type="InterPro" id="IPR017853">
    <property type="entry name" value="GH"/>
</dbReference>
<dbReference type="Gene3D" id="3.20.20.80">
    <property type="entry name" value="Glycosidases"/>
    <property type="match status" value="1"/>
</dbReference>
<keyword evidence="2" id="KW-1133">Transmembrane helix</keyword>
<dbReference type="SUPFAM" id="SSF51445">
    <property type="entry name" value="(Trans)glycosidases"/>
    <property type="match status" value="1"/>
</dbReference>
<comment type="similarity">
    <text evidence="1">Belongs to the glycosyl hydrolase 79 family.</text>
</comment>
<dbReference type="GO" id="GO:0016798">
    <property type="term" value="F:hydrolase activity, acting on glycosyl bonds"/>
    <property type="evidence" value="ECO:0007669"/>
    <property type="project" value="InterPro"/>
</dbReference>